<comment type="caution">
    <text evidence="1">The sequence shown here is derived from an EMBL/GenBank/DDBJ whole genome shotgun (WGS) entry which is preliminary data.</text>
</comment>
<dbReference type="InterPro" id="IPR010106">
    <property type="entry name" value="RpnA"/>
</dbReference>
<dbReference type="PATRIC" id="fig|742737.3.peg.1480"/>
<keyword evidence="2" id="KW-1185">Reference proteome</keyword>
<dbReference type="Proteomes" id="UP000005384">
    <property type="component" value="Unassembled WGS sequence"/>
</dbReference>
<sequence length="269" mass="31280">MTQKKPFKELQFSDAFMFAAVMEDEEICRGVLERVLGIPIRNVRVRTEAALLVNPDFRGVRLDVHADDEQKTVFDVEMQTTNKHNLPKRSRGYQGQLDMMLLRPGIDFKELPKSFIIFICTFDPFGHGRYRYTIDSRCRETGEEFGDEAYKIFLNTKGGDFGGEPEELVHFLKYVEDAEYGKECISDSLIQKIDTRVKQIKRERGMEVQYMLFGEMLDDEREEGRTEGQNRLLRLISSMKDGGDVENIFLLGDNPELLRSMYDKYHVEA</sequence>
<accession>G5ID90</accession>
<name>G5ID90_9FIRM</name>
<dbReference type="OrthoDB" id="9775482at2"/>
<evidence type="ECO:0008006" key="3">
    <source>
        <dbReference type="Google" id="ProtNLM"/>
    </source>
</evidence>
<dbReference type="Pfam" id="PF12784">
    <property type="entry name" value="PDDEXK_2"/>
    <property type="match status" value="1"/>
</dbReference>
<evidence type="ECO:0000313" key="1">
    <source>
        <dbReference type="EMBL" id="EHI60537.1"/>
    </source>
</evidence>
<gene>
    <name evidence="1" type="ORF">HMPREF9473_01467</name>
</gene>
<evidence type="ECO:0000313" key="2">
    <source>
        <dbReference type="Proteomes" id="UP000005384"/>
    </source>
</evidence>
<protein>
    <recommendedName>
        <fullName evidence="3">Rpn family recombination-promoting nuclease/putative transposase</fullName>
    </recommendedName>
</protein>
<dbReference type="HOGENOM" id="CLU_071023_2_2_9"/>
<reference evidence="1 2" key="1">
    <citation type="submission" date="2011-08" db="EMBL/GenBank/DDBJ databases">
        <title>The Genome Sequence of Clostridium hathewayi WAL-18680.</title>
        <authorList>
            <consortium name="The Broad Institute Genome Sequencing Platform"/>
            <person name="Earl A."/>
            <person name="Ward D."/>
            <person name="Feldgarden M."/>
            <person name="Gevers D."/>
            <person name="Finegold S.M."/>
            <person name="Summanen P.H."/>
            <person name="Molitoris D.R."/>
            <person name="Song M."/>
            <person name="Daigneault M."/>
            <person name="Allen-Vercoe E."/>
            <person name="Young S.K."/>
            <person name="Zeng Q."/>
            <person name="Gargeya S."/>
            <person name="Fitzgerald M."/>
            <person name="Haas B."/>
            <person name="Abouelleil A."/>
            <person name="Alvarado L."/>
            <person name="Arachchi H.M."/>
            <person name="Berlin A."/>
            <person name="Brown A."/>
            <person name="Chapman S.B."/>
            <person name="Chen Z."/>
            <person name="Dunbar C."/>
            <person name="Freedman E."/>
            <person name="Gearin G."/>
            <person name="Gellesch M."/>
            <person name="Goldberg J."/>
            <person name="Griggs A."/>
            <person name="Gujja S."/>
            <person name="Heiman D."/>
            <person name="Howarth C."/>
            <person name="Larson L."/>
            <person name="Lui A."/>
            <person name="MacDonald P.J.P."/>
            <person name="Montmayeur A."/>
            <person name="Murphy C."/>
            <person name="Neiman D."/>
            <person name="Pearson M."/>
            <person name="Priest M."/>
            <person name="Roberts A."/>
            <person name="Saif S."/>
            <person name="Shea T."/>
            <person name="Shenoy N."/>
            <person name="Sisk P."/>
            <person name="Stolte C."/>
            <person name="Sykes S."/>
            <person name="Wortman J."/>
            <person name="Nusbaum C."/>
            <person name="Birren B."/>
        </authorList>
    </citation>
    <scope>NUCLEOTIDE SEQUENCE [LARGE SCALE GENOMIC DNA]</scope>
    <source>
        <strain evidence="1 2">WAL-18680</strain>
    </source>
</reference>
<dbReference type="RefSeq" id="WP_006779453.1">
    <property type="nucleotide sequence ID" value="NZ_CP040506.1"/>
</dbReference>
<dbReference type="NCBIfam" id="TIGR01784">
    <property type="entry name" value="T_den_put_tspse"/>
    <property type="match status" value="1"/>
</dbReference>
<dbReference type="AlphaFoldDB" id="G5ID90"/>
<proteinExistence type="predicted"/>
<dbReference type="EMBL" id="ADLN01000015">
    <property type="protein sequence ID" value="EHI60537.1"/>
    <property type="molecule type" value="Genomic_DNA"/>
</dbReference>
<organism evidence="1 2">
    <name type="scientific">Hungatella hathewayi WAL-18680</name>
    <dbReference type="NCBI Taxonomy" id="742737"/>
    <lineage>
        <taxon>Bacteria</taxon>
        <taxon>Bacillati</taxon>
        <taxon>Bacillota</taxon>
        <taxon>Clostridia</taxon>
        <taxon>Lachnospirales</taxon>
        <taxon>Lachnospiraceae</taxon>
        <taxon>Hungatella</taxon>
    </lineage>
</organism>